<evidence type="ECO:0000313" key="1">
    <source>
        <dbReference type="EMBL" id="TFY52256.1"/>
    </source>
</evidence>
<name>A0A4Y9XQ81_9AGAM</name>
<sequence>MSTEMLQIFITGYIGRSVLQLLLDHCKHDAFAIMAYVRSEEKAKKLEAFGVHTAIGTLDEVDKLEDLSSKANVVLNTADSDHFAGNTAILRGLRKRHERTGEVPILIHTSGTDEEITHSILGYARTYIILPAMIYGLATGKLVDTGIVKRRSIQVPAIIKASLARGQGGVVGEGKNFWPNVHIDDSAYYTLLFRQCITIDDRYLLCTLAVQLFLSVFNDALAPGTPGAAWA</sequence>
<dbReference type="PANTHER" id="PTHR48079:SF6">
    <property type="entry name" value="NAD(P)-BINDING DOMAIN-CONTAINING PROTEIN-RELATED"/>
    <property type="match status" value="1"/>
</dbReference>
<dbReference type="SUPFAM" id="SSF51735">
    <property type="entry name" value="NAD(P)-binding Rossmann-fold domains"/>
    <property type="match status" value="1"/>
</dbReference>
<protein>
    <submittedName>
        <fullName evidence="1">Uncharacterized protein</fullName>
    </submittedName>
</protein>
<dbReference type="InterPro" id="IPR051783">
    <property type="entry name" value="NAD(P)-dependent_oxidoreduct"/>
</dbReference>
<proteinExistence type="predicted"/>
<reference evidence="1 2" key="1">
    <citation type="submission" date="2019-02" db="EMBL/GenBank/DDBJ databases">
        <title>Genome sequencing of the rare red list fungi Dentipellis fragilis.</title>
        <authorList>
            <person name="Buettner E."/>
            <person name="Kellner H."/>
        </authorList>
    </citation>
    <scope>NUCLEOTIDE SEQUENCE [LARGE SCALE GENOMIC DNA]</scope>
    <source>
        <strain evidence="1 2">DSM 105465</strain>
    </source>
</reference>
<dbReference type="EMBL" id="SEOQ01001342">
    <property type="protein sequence ID" value="TFY52256.1"/>
    <property type="molecule type" value="Genomic_DNA"/>
</dbReference>
<gene>
    <name evidence="1" type="ORF">EVG20_g10632</name>
</gene>
<dbReference type="GO" id="GO:0005737">
    <property type="term" value="C:cytoplasm"/>
    <property type="evidence" value="ECO:0007669"/>
    <property type="project" value="TreeGrafter"/>
</dbReference>
<organism evidence="1 2">
    <name type="scientific">Dentipellis fragilis</name>
    <dbReference type="NCBI Taxonomy" id="205917"/>
    <lineage>
        <taxon>Eukaryota</taxon>
        <taxon>Fungi</taxon>
        <taxon>Dikarya</taxon>
        <taxon>Basidiomycota</taxon>
        <taxon>Agaricomycotina</taxon>
        <taxon>Agaricomycetes</taxon>
        <taxon>Russulales</taxon>
        <taxon>Hericiaceae</taxon>
        <taxon>Dentipellis</taxon>
    </lineage>
</organism>
<evidence type="ECO:0000313" key="2">
    <source>
        <dbReference type="Proteomes" id="UP000298327"/>
    </source>
</evidence>
<dbReference type="Proteomes" id="UP000298327">
    <property type="component" value="Unassembled WGS sequence"/>
</dbReference>
<dbReference type="GO" id="GO:0004029">
    <property type="term" value="F:aldehyde dehydrogenase (NAD+) activity"/>
    <property type="evidence" value="ECO:0007669"/>
    <property type="project" value="TreeGrafter"/>
</dbReference>
<dbReference type="Gene3D" id="3.40.50.720">
    <property type="entry name" value="NAD(P)-binding Rossmann-like Domain"/>
    <property type="match status" value="1"/>
</dbReference>
<dbReference type="InterPro" id="IPR036291">
    <property type="entry name" value="NAD(P)-bd_dom_sf"/>
</dbReference>
<dbReference type="OrthoDB" id="10262413at2759"/>
<dbReference type="AlphaFoldDB" id="A0A4Y9XQ81"/>
<dbReference type="STRING" id="205917.A0A4Y9XQ81"/>
<keyword evidence="2" id="KW-1185">Reference proteome</keyword>
<accession>A0A4Y9XQ81</accession>
<comment type="caution">
    <text evidence="1">The sequence shown here is derived from an EMBL/GenBank/DDBJ whole genome shotgun (WGS) entry which is preliminary data.</text>
</comment>
<dbReference type="PANTHER" id="PTHR48079">
    <property type="entry name" value="PROTEIN YEEZ"/>
    <property type="match status" value="1"/>
</dbReference>